<keyword evidence="2" id="KW-1133">Transmembrane helix</keyword>
<gene>
    <name evidence="3" type="ORF">SAMN04488137_1143</name>
</gene>
<keyword evidence="2" id="KW-0812">Transmembrane</keyword>
<comment type="similarity">
    <text evidence="1">Belongs to the YggT family.</text>
</comment>
<reference evidence="4" key="1">
    <citation type="submission" date="2016-10" db="EMBL/GenBank/DDBJ databases">
        <authorList>
            <person name="Varghese N."/>
            <person name="Submissions S."/>
        </authorList>
    </citation>
    <scope>NUCLEOTIDE SEQUENCE [LARGE SCALE GENOMIC DNA]</scope>
    <source>
        <strain evidence="4">CGMCC 1.6854</strain>
    </source>
</reference>
<dbReference type="AlphaFoldDB" id="A0A1G9UTM7"/>
<feature type="transmembrane region" description="Helical" evidence="2">
    <location>
        <begin position="6"/>
        <end position="27"/>
    </location>
</feature>
<protein>
    <submittedName>
        <fullName evidence="3">YggT family protein</fullName>
    </submittedName>
</protein>
<dbReference type="RefSeq" id="WP_244520358.1">
    <property type="nucleotide sequence ID" value="NZ_FNHW01000001.1"/>
</dbReference>
<sequence>MVVYQIGNIITELIGIYRYVIIAYILMSWFPNARESSIGQFIARIVEPYLAPFRRIIPPLGMIDISPIVALFALSFASAGVRIVFNWIAQSVY</sequence>
<accession>A0A1G9UTM7</accession>
<feature type="transmembrane region" description="Helical" evidence="2">
    <location>
        <begin position="68"/>
        <end position="89"/>
    </location>
</feature>
<evidence type="ECO:0000313" key="3">
    <source>
        <dbReference type="EMBL" id="SDM63258.1"/>
    </source>
</evidence>
<name>A0A1G9UTM7_9BACL</name>
<dbReference type="PANTHER" id="PTHR33219:SF14">
    <property type="entry name" value="PROTEIN COFACTOR ASSEMBLY OF COMPLEX C SUBUNIT B CCB3, CHLOROPLASTIC-RELATED"/>
    <property type="match status" value="1"/>
</dbReference>
<dbReference type="InterPro" id="IPR003425">
    <property type="entry name" value="CCB3/YggT"/>
</dbReference>
<evidence type="ECO:0000313" key="4">
    <source>
        <dbReference type="Proteomes" id="UP000199544"/>
    </source>
</evidence>
<dbReference type="PANTHER" id="PTHR33219">
    <property type="entry name" value="YLMG HOMOLOG PROTEIN 2, CHLOROPLASTIC"/>
    <property type="match status" value="1"/>
</dbReference>
<dbReference type="STRING" id="459525.SAMN04488137_1143"/>
<dbReference type="GO" id="GO:0016020">
    <property type="term" value="C:membrane"/>
    <property type="evidence" value="ECO:0007669"/>
    <property type="project" value="InterPro"/>
</dbReference>
<dbReference type="Pfam" id="PF02325">
    <property type="entry name" value="CCB3_YggT"/>
    <property type="match status" value="1"/>
</dbReference>
<keyword evidence="2" id="KW-0472">Membrane</keyword>
<evidence type="ECO:0000256" key="2">
    <source>
        <dbReference type="SAM" id="Phobius"/>
    </source>
</evidence>
<evidence type="ECO:0000256" key="1">
    <source>
        <dbReference type="ARBA" id="ARBA00010894"/>
    </source>
</evidence>
<dbReference type="Proteomes" id="UP000199544">
    <property type="component" value="Unassembled WGS sequence"/>
</dbReference>
<organism evidence="3 4">
    <name type="scientific">Fictibacillus solisalsi</name>
    <dbReference type="NCBI Taxonomy" id="459525"/>
    <lineage>
        <taxon>Bacteria</taxon>
        <taxon>Bacillati</taxon>
        <taxon>Bacillota</taxon>
        <taxon>Bacilli</taxon>
        <taxon>Bacillales</taxon>
        <taxon>Fictibacillaceae</taxon>
        <taxon>Fictibacillus</taxon>
    </lineage>
</organism>
<proteinExistence type="inferred from homology"/>
<keyword evidence="4" id="KW-1185">Reference proteome</keyword>
<dbReference type="EMBL" id="FNHW01000001">
    <property type="protein sequence ID" value="SDM63258.1"/>
    <property type="molecule type" value="Genomic_DNA"/>
</dbReference>